<keyword evidence="2" id="KW-0472">Membrane</keyword>
<name>A0ABS9HDC2_9ACTN</name>
<feature type="region of interest" description="Disordered" evidence="1">
    <location>
        <begin position="1"/>
        <end position="20"/>
    </location>
</feature>
<feature type="transmembrane region" description="Helical" evidence="2">
    <location>
        <begin position="179"/>
        <end position="199"/>
    </location>
</feature>
<feature type="transmembrane region" description="Helical" evidence="2">
    <location>
        <begin position="391"/>
        <end position="416"/>
    </location>
</feature>
<feature type="compositionally biased region" description="Low complexity" evidence="1">
    <location>
        <begin position="517"/>
        <end position="572"/>
    </location>
</feature>
<dbReference type="RefSeq" id="WP_236403596.1">
    <property type="nucleotide sequence ID" value="NZ_JAKJHZ010000010.1"/>
</dbReference>
<reference evidence="3 4" key="1">
    <citation type="submission" date="2022-01" db="EMBL/GenBank/DDBJ databases">
        <title>Nocardioides sp. nov., an actinomycete isolated from mining soil.</title>
        <authorList>
            <person name="Liu L."/>
        </authorList>
    </citation>
    <scope>NUCLEOTIDE SEQUENCE [LARGE SCALE GENOMIC DNA]</scope>
    <source>
        <strain evidence="3 4">KLBMP 9356</strain>
    </source>
</reference>
<gene>
    <name evidence="3" type="ORF">L2K70_16310</name>
</gene>
<feature type="region of interest" description="Disordered" evidence="1">
    <location>
        <begin position="734"/>
        <end position="830"/>
    </location>
</feature>
<feature type="transmembrane region" description="Helical" evidence="2">
    <location>
        <begin position="250"/>
        <end position="268"/>
    </location>
</feature>
<feature type="region of interest" description="Disordered" evidence="1">
    <location>
        <begin position="516"/>
        <end position="591"/>
    </location>
</feature>
<feature type="transmembrane region" description="Helical" evidence="2">
    <location>
        <begin position="211"/>
        <end position="230"/>
    </location>
</feature>
<evidence type="ECO:0000256" key="2">
    <source>
        <dbReference type="SAM" id="Phobius"/>
    </source>
</evidence>
<evidence type="ECO:0000313" key="4">
    <source>
        <dbReference type="Proteomes" id="UP001201161"/>
    </source>
</evidence>
<keyword evidence="2" id="KW-1133">Transmembrane helix</keyword>
<keyword evidence="2" id="KW-0812">Transmembrane</keyword>
<evidence type="ECO:0008006" key="5">
    <source>
        <dbReference type="Google" id="ProtNLM"/>
    </source>
</evidence>
<proteinExistence type="predicted"/>
<evidence type="ECO:0000313" key="3">
    <source>
        <dbReference type="EMBL" id="MCF6379177.1"/>
    </source>
</evidence>
<comment type="caution">
    <text evidence="3">The sequence shown here is derived from an EMBL/GenBank/DDBJ whole genome shotgun (WGS) entry which is preliminary data.</text>
</comment>
<accession>A0ABS9HDC2</accession>
<sequence>MTDAVSPPITGAAGAGGSAAPARADGVVLVGEMQGSGYRTPPALARRADGQTVQLTPLLYATLSALDGQRSYGDVAEAVAAATGKPVSEANVRELVEKLHPTGLVASSDGTSPPLKRSNPLLALRLKVAVTDEEKTRRLTEPFTALFHPVVFVPLLAAFAWITWWVLFDKGLASATHEAFARPGLLLAVLAITVLSAGFHEFGHAAAARRGGATPGVMGAGLYLVWPAFYTDVTDSYRLGRAGRLRTDLGGLYFNAIVAVLTAGAWWLTRYDAILLLVATQILQMLRQLLPFVRFDGYHVLADLTGVPDLFSRIGPILRSLVPGRAAHPEAKALKPWARGVVTTWVLIVVPVLIGTTVLMVLTLPRVIGTAWAAAGAQQDRMAAAWGDGDFITVAARALAMVVVVLPIAAFAYVLFRLVRQVGGAVLRRTAGKPLQRALAGLTTLAIVAALVVAWWPSEERYRPIQAYERGTLGSVLPASARTSLGVGDQGAGSVMWPNDVALPTRANPQLATVLVPDDGSTVTDPTTTSSASPTPSSTPTQAEPTGSSSPTPTETPTQGTTPDPGSGTDDTWIFPFDEPLAPGEGDNQAVAANTTDNTASYSVAFALVWADGSEPAENTNEAFAAASCTNCAAVAVAFQIVLVVGDVDVAVPQNLAVAANYECTSCLTYALAVQLFLTVPATLSEEAITSINELWQQIAAYGADIATVPLDEIQDQLSAYEQQVLDIIEADVGPLTGTETPSPTESPTSTDSESPSDTSSPTPSETTTEAPTESPTESPTTTTTSPTPTPSETLSPTESPSSTPTTSETPSPSPSPSSSASPSEAASPG</sequence>
<feature type="transmembrane region" description="Helical" evidence="2">
    <location>
        <begin position="342"/>
        <end position="362"/>
    </location>
</feature>
<dbReference type="Proteomes" id="UP001201161">
    <property type="component" value="Unassembled WGS sequence"/>
</dbReference>
<feature type="compositionally biased region" description="Low complexity" evidence="1">
    <location>
        <begin position="739"/>
        <end position="830"/>
    </location>
</feature>
<protein>
    <recommendedName>
        <fullName evidence="5">Peptide zinc metalloprotease protein</fullName>
    </recommendedName>
</protein>
<feature type="transmembrane region" description="Helical" evidence="2">
    <location>
        <begin position="145"/>
        <end position="167"/>
    </location>
</feature>
<dbReference type="EMBL" id="JAKJHZ010000010">
    <property type="protein sequence ID" value="MCF6379177.1"/>
    <property type="molecule type" value="Genomic_DNA"/>
</dbReference>
<evidence type="ECO:0000256" key="1">
    <source>
        <dbReference type="SAM" id="MobiDB-lite"/>
    </source>
</evidence>
<keyword evidence="4" id="KW-1185">Reference proteome</keyword>
<feature type="transmembrane region" description="Helical" evidence="2">
    <location>
        <begin position="437"/>
        <end position="456"/>
    </location>
</feature>
<organism evidence="3 4">
    <name type="scientific">Nocardioides potassii</name>
    <dbReference type="NCBI Taxonomy" id="2911371"/>
    <lineage>
        <taxon>Bacteria</taxon>
        <taxon>Bacillati</taxon>
        <taxon>Actinomycetota</taxon>
        <taxon>Actinomycetes</taxon>
        <taxon>Propionibacteriales</taxon>
        <taxon>Nocardioidaceae</taxon>
        <taxon>Nocardioides</taxon>
    </lineage>
</organism>